<keyword evidence="15" id="KW-1015">Disulfide bond</keyword>
<reference evidence="20 21" key="1">
    <citation type="journal article" date="2019" name="Genome Biol. Evol.">
        <title>Whole-Genome Sequencing of the Giant Devil Catfish, Bagarius yarrelli.</title>
        <authorList>
            <person name="Jiang W."/>
            <person name="Lv Y."/>
            <person name="Cheng L."/>
            <person name="Yang K."/>
            <person name="Chao B."/>
            <person name="Wang X."/>
            <person name="Li Y."/>
            <person name="Pan X."/>
            <person name="You X."/>
            <person name="Zhang Y."/>
            <person name="Yang J."/>
            <person name="Li J."/>
            <person name="Zhang X."/>
            <person name="Liu S."/>
            <person name="Sun C."/>
            <person name="Yang J."/>
            <person name="Shi Q."/>
        </authorList>
    </citation>
    <scope>NUCLEOTIDE SEQUENCE [LARGE SCALE GENOMIC DNA]</scope>
    <source>
        <strain evidence="20">JWS20170419001</strain>
        <tissue evidence="20">Muscle</tissue>
    </source>
</reference>
<dbReference type="PROSITE" id="PS51362">
    <property type="entry name" value="TGF_BETA_2"/>
    <property type="match status" value="1"/>
</dbReference>
<keyword evidence="13" id="KW-0333">Golgi apparatus</keyword>
<dbReference type="GO" id="GO:0030116">
    <property type="term" value="F:glial cell-derived neurotrophic factor receptor binding"/>
    <property type="evidence" value="ECO:0007669"/>
    <property type="project" value="InterPro"/>
</dbReference>
<dbReference type="GO" id="GO:0008373">
    <property type="term" value="F:sialyltransferase activity"/>
    <property type="evidence" value="ECO:0007669"/>
    <property type="project" value="InterPro"/>
</dbReference>
<evidence type="ECO:0000256" key="3">
    <source>
        <dbReference type="ARBA" id="ARBA00006003"/>
    </source>
</evidence>
<keyword evidence="16" id="KW-0325">Glycoprotein</keyword>
<comment type="similarity">
    <text evidence="4">Belongs to the TGF-beta family. GDNF subfamily.</text>
</comment>
<evidence type="ECO:0000256" key="17">
    <source>
        <dbReference type="RuleBase" id="RU000354"/>
    </source>
</evidence>
<organism evidence="20 21">
    <name type="scientific">Bagarius yarrelli</name>
    <name type="common">Goonch</name>
    <name type="synonym">Bagrus yarrelli</name>
    <dbReference type="NCBI Taxonomy" id="175774"/>
    <lineage>
        <taxon>Eukaryota</taxon>
        <taxon>Metazoa</taxon>
        <taxon>Chordata</taxon>
        <taxon>Craniata</taxon>
        <taxon>Vertebrata</taxon>
        <taxon>Euteleostomi</taxon>
        <taxon>Actinopterygii</taxon>
        <taxon>Neopterygii</taxon>
        <taxon>Teleostei</taxon>
        <taxon>Ostariophysi</taxon>
        <taxon>Siluriformes</taxon>
        <taxon>Sisoridae</taxon>
        <taxon>Sisorinae</taxon>
        <taxon>Bagarius</taxon>
    </lineage>
</organism>
<comment type="subcellular location">
    <subcellularLocation>
        <location evidence="1">Golgi apparatus membrane</location>
        <topology evidence="1">Single-pass type II membrane protein</topology>
    </subcellularLocation>
    <subcellularLocation>
        <location evidence="2">Secreted</location>
    </subcellularLocation>
</comment>
<evidence type="ECO:0000256" key="1">
    <source>
        <dbReference type="ARBA" id="ARBA00004323"/>
    </source>
</evidence>
<evidence type="ECO:0000313" key="21">
    <source>
        <dbReference type="Proteomes" id="UP000319801"/>
    </source>
</evidence>
<evidence type="ECO:0000256" key="5">
    <source>
        <dbReference type="ARBA" id="ARBA00022525"/>
    </source>
</evidence>
<evidence type="ECO:0000256" key="16">
    <source>
        <dbReference type="ARBA" id="ARBA00023180"/>
    </source>
</evidence>
<evidence type="ECO:0000259" key="19">
    <source>
        <dbReference type="PROSITE" id="PS51362"/>
    </source>
</evidence>
<dbReference type="OrthoDB" id="9936891at2759"/>
<evidence type="ECO:0000256" key="8">
    <source>
        <dbReference type="ARBA" id="ARBA00022692"/>
    </source>
</evidence>
<keyword evidence="6" id="KW-0328">Glycosyltransferase</keyword>
<comment type="caution">
    <text evidence="20">The sequence shown here is derived from an EMBL/GenBank/DDBJ whole genome shotgun (WGS) entry which is preliminary data.</text>
</comment>
<evidence type="ECO:0000256" key="18">
    <source>
        <dbReference type="SAM" id="MobiDB-lite"/>
    </source>
</evidence>
<dbReference type="GO" id="GO:0000139">
    <property type="term" value="C:Golgi membrane"/>
    <property type="evidence" value="ECO:0007669"/>
    <property type="project" value="UniProtKB-SubCell"/>
</dbReference>
<dbReference type="Pfam" id="PF00019">
    <property type="entry name" value="TGF_beta"/>
    <property type="match status" value="1"/>
</dbReference>
<feature type="domain" description="TGF-beta family profile" evidence="19">
    <location>
        <begin position="193"/>
        <end position="312"/>
    </location>
</feature>
<dbReference type="GO" id="GO:0005576">
    <property type="term" value="C:extracellular region"/>
    <property type="evidence" value="ECO:0007669"/>
    <property type="project" value="UniProtKB-SubCell"/>
</dbReference>
<dbReference type="Proteomes" id="UP000319801">
    <property type="component" value="Unassembled WGS sequence"/>
</dbReference>
<evidence type="ECO:0000256" key="12">
    <source>
        <dbReference type="ARBA" id="ARBA00023030"/>
    </source>
</evidence>
<dbReference type="InterPro" id="IPR038578">
    <property type="entry name" value="GT29-like_sf"/>
</dbReference>
<feature type="compositionally biased region" description="Basic residues" evidence="18">
    <location>
        <begin position="187"/>
        <end position="198"/>
    </location>
</feature>
<dbReference type="EMBL" id="VCAZ01000110">
    <property type="protein sequence ID" value="TST47728.1"/>
    <property type="molecule type" value="Genomic_DNA"/>
</dbReference>
<dbReference type="InterPro" id="IPR029034">
    <property type="entry name" value="Cystine-knot_cytokine"/>
</dbReference>
<dbReference type="PANTHER" id="PTHR12173">
    <property type="entry name" value="GDNF SUBFAMILY OF TGF-BETA FAMILY"/>
    <property type="match status" value="1"/>
</dbReference>
<dbReference type="AlphaFoldDB" id="A0A556V3M6"/>
<evidence type="ECO:0000256" key="4">
    <source>
        <dbReference type="ARBA" id="ARBA00009832"/>
    </source>
</evidence>
<protein>
    <submittedName>
        <fullName evidence="20">Artemin</fullName>
    </submittedName>
</protein>
<evidence type="ECO:0000256" key="9">
    <source>
        <dbReference type="ARBA" id="ARBA00022729"/>
    </source>
</evidence>
<dbReference type="SUPFAM" id="SSF57501">
    <property type="entry name" value="Cystine-knot cytokines"/>
    <property type="match status" value="1"/>
</dbReference>
<evidence type="ECO:0000256" key="6">
    <source>
        <dbReference type="ARBA" id="ARBA00022676"/>
    </source>
</evidence>
<evidence type="ECO:0000256" key="14">
    <source>
        <dbReference type="ARBA" id="ARBA00023136"/>
    </source>
</evidence>
<dbReference type="PANTHER" id="PTHR12173:SF8">
    <property type="entry name" value="PERSEPHIN"/>
    <property type="match status" value="1"/>
</dbReference>
<accession>A0A556V3M6</accession>
<keyword evidence="9" id="KW-0732">Signal</keyword>
<evidence type="ECO:0000256" key="15">
    <source>
        <dbReference type="ARBA" id="ARBA00023157"/>
    </source>
</evidence>
<evidence type="ECO:0000256" key="7">
    <source>
        <dbReference type="ARBA" id="ARBA00022679"/>
    </source>
</evidence>
<dbReference type="GO" id="GO:0008083">
    <property type="term" value="F:growth factor activity"/>
    <property type="evidence" value="ECO:0007669"/>
    <property type="project" value="UniProtKB-KW"/>
</dbReference>
<evidence type="ECO:0000256" key="11">
    <source>
        <dbReference type="ARBA" id="ARBA00022989"/>
    </source>
</evidence>
<evidence type="ECO:0000256" key="13">
    <source>
        <dbReference type="ARBA" id="ARBA00023034"/>
    </source>
</evidence>
<dbReference type="GO" id="GO:0048731">
    <property type="term" value="P:system development"/>
    <property type="evidence" value="ECO:0007669"/>
    <property type="project" value="UniProtKB-ARBA"/>
</dbReference>
<keyword evidence="8" id="KW-0812">Transmembrane</keyword>
<evidence type="ECO:0000256" key="10">
    <source>
        <dbReference type="ARBA" id="ARBA00022968"/>
    </source>
</evidence>
<feature type="region of interest" description="Disordered" evidence="18">
    <location>
        <begin position="169"/>
        <end position="218"/>
    </location>
</feature>
<name>A0A556V3M6_BAGYA</name>
<dbReference type="Gene3D" id="2.10.90.10">
    <property type="entry name" value="Cystine-knot cytokines"/>
    <property type="match status" value="1"/>
</dbReference>
<keyword evidence="21" id="KW-1185">Reference proteome</keyword>
<dbReference type="Gene3D" id="3.90.1480.20">
    <property type="entry name" value="Glycosyl transferase family 29"/>
    <property type="match status" value="1"/>
</dbReference>
<comment type="similarity">
    <text evidence="3">Belongs to the glycosyltransferase 29 family.</text>
</comment>
<evidence type="ECO:0000256" key="2">
    <source>
        <dbReference type="ARBA" id="ARBA00004613"/>
    </source>
</evidence>
<dbReference type="InterPro" id="IPR043401">
    <property type="entry name" value="GDNF_fam"/>
</dbReference>
<keyword evidence="7" id="KW-0808">Transferase</keyword>
<dbReference type="GO" id="GO:0030971">
    <property type="term" value="F:receptor tyrosine kinase binding"/>
    <property type="evidence" value="ECO:0007669"/>
    <property type="project" value="InterPro"/>
</dbReference>
<keyword evidence="12 17" id="KW-0339">Growth factor</keyword>
<proteinExistence type="inferred from homology"/>
<dbReference type="InterPro" id="IPR001675">
    <property type="entry name" value="Glyco_trans_29"/>
</dbReference>
<evidence type="ECO:0000313" key="20">
    <source>
        <dbReference type="EMBL" id="TST47728.1"/>
    </source>
</evidence>
<feature type="compositionally biased region" description="Basic and acidic residues" evidence="18">
    <location>
        <begin position="199"/>
        <end position="218"/>
    </location>
</feature>
<keyword evidence="5" id="KW-0964">Secreted</keyword>
<dbReference type="InterPro" id="IPR001839">
    <property type="entry name" value="TGF-b_C"/>
</dbReference>
<keyword evidence="11" id="KW-1133">Transmembrane helix</keyword>
<gene>
    <name evidence="20" type="ORF">Baya_12571</name>
</gene>
<sequence length="313" mass="35739">MALHNCDEVAVAGFGYDMNTPHAPLHYYETVKMSAIKENSQQIRKCVKEHNFTARVLLLCLKSRRRWRRGRAKRQLFAMLSAADDVTFQRRNWKMVVWVFVSLLPLVVGDRPGFSQDPVDAVSLVTAMLDEQPFDTLPEIDEELGDEDGDSPGHDVFEPLVLEQQDQIARWERSPRSSDAPDAQPKGSRKKKRKKKKEKEKEKSEDEGRGQSSRDCHLERREMRVRDLGMGYDSDEIVLFKFCVGWCQSARGNYDAALRALLTNGSLPKQTARKVSMRPCCRPTAYKSVSFMDTSTTWRTIENVSALDCKCVG</sequence>
<dbReference type="Pfam" id="PF00777">
    <property type="entry name" value="Glyco_transf_29"/>
    <property type="match status" value="1"/>
</dbReference>
<keyword evidence="10" id="KW-0735">Signal-anchor</keyword>
<keyword evidence="14" id="KW-0472">Membrane</keyword>